<dbReference type="Proteomes" id="UP001595387">
    <property type="component" value="Unassembled WGS sequence"/>
</dbReference>
<dbReference type="InterPro" id="IPR008243">
    <property type="entry name" value="Chorismate_mutase_AroH"/>
</dbReference>
<comment type="catalytic activity">
    <reaction evidence="2">
        <text>chorismate = prephenate</text>
        <dbReference type="Rhea" id="RHEA:13897"/>
        <dbReference type="ChEBI" id="CHEBI:29748"/>
        <dbReference type="ChEBI" id="CHEBI:29934"/>
        <dbReference type="EC" id="5.4.99.5"/>
    </reaction>
</comment>
<gene>
    <name evidence="3" type="primary">aroH</name>
    <name evidence="3" type="ORF">ACFODW_08175</name>
</gene>
<dbReference type="EC" id="5.4.99.5" evidence="1 2"/>
<dbReference type="Pfam" id="PF07736">
    <property type="entry name" value="CM_1"/>
    <property type="match status" value="1"/>
</dbReference>
<dbReference type="EMBL" id="JBHRRZ010000014">
    <property type="protein sequence ID" value="MFC2948314.1"/>
    <property type="molecule type" value="Genomic_DNA"/>
</dbReference>
<protein>
    <recommendedName>
        <fullName evidence="1 2">chorismate mutase</fullName>
        <ecNumber evidence="1 2">5.4.99.5</ecNumber>
    </recommendedName>
</protein>
<proteinExistence type="predicted"/>
<dbReference type="GO" id="GO:0004106">
    <property type="term" value="F:chorismate mutase activity"/>
    <property type="evidence" value="ECO:0007669"/>
    <property type="project" value="UniProtKB-EC"/>
</dbReference>
<dbReference type="PANTHER" id="PTHR21164">
    <property type="entry name" value="CHORISMATE MUTASE"/>
    <property type="match status" value="1"/>
</dbReference>
<organism evidence="3 4">
    <name type="scientific">Virgibacillus sediminis</name>
    <dbReference type="NCBI Taxonomy" id="202260"/>
    <lineage>
        <taxon>Bacteria</taxon>
        <taxon>Bacillati</taxon>
        <taxon>Bacillota</taxon>
        <taxon>Bacilli</taxon>
        <taxon>Bacillales</taxon>
        <taxon>Bacillaceae</taxon>
        <taxon>Virgibacillus</taxon>
    </lineage>
</organism>
<keyword evidence="2" id="KW-0028">Amino-acid biosynthesis</keyword>
<keyword evidence="4" id="KW-1185">Reference proteome</keyword>
<dbReference type="NCBIfam" id="TIGR01796">
    <property type="entry name" value="CM_mono_aroH"/>
    <property type="match status" value="1"/>
</dbReference>
<dbReference type="PIRSF" id="PIRSF005965">
    <property type="entry name" value="Chor_mut_AroH"/>
    <property type="match status" value="1"/>
</dbReference>
<evidence type="ECO:0000313" key="4">
    <source>
        <dbReference type="Proteomes" id="UP001595387"/>
    </source>
</evidence>
<reference evidence="4" key="1">
    <citation type="journal article" date="2019" name="Int. J. Syst. Evol. Microbiol.">
        <title>The Global Catalogue of Microorganisms (GCM) 10K type strain sequencing project: providing services to taxonomists for standard genome sequencing and annotation.</title>
        <authorList>
            <consortium name="The Broad Institute Genomics Platform"/>
            <consortium name="The Broad Institute Genome Sequencing Center for Infectious Disease"/>
            <person name="Wu L."/>
            <person name="Ma J."/>
        </authorList>
    </citation>
    <scope>NUCLEOTIDE SEQUENCE [LARGE SCALE GENOMIC DNA]</scope>
    <source>
        <strain evidence="4">KCTC 13193</strain>
    </source>
</reference>
<comment type="caution">
    <text evidence="3">The sequence shown here is derived from an EMBL/GenBank/DDBJ whole genome shotgun (WGS) entry which is preliminary data.</text>
</comment>
<dbReference type="SUPFAM" id="SSF55298">
    <property type="entry name" value="YjgF-like"/>
    <property type="match status" value="1"/>
</dbReference>
<dbReference type="InterPro" id="IPR035959">
    <property type="entry name" value="RutC-like_sf"/>
</dbReference>
<dbReference type="CDD" id="cd02185">
    <property type="entry name" value="AroH"/>
    <property type="match status" value="1"/>
</dbReference>
<evidence type="ECO:0000256" key="1">
    <source>
        <dbReference type="NCBIfam" id="TIGR01796"/>
    </source>
</evidence>
<dbReference type="PANTHER" id="PTHR21164:SF0">
    <property type="entry name" value="CHORISMATE MUTASE AROH"/>
    <property type="match status" value="1"/>
</dbReference>
<keyword evidence="2 3" id="KW-0413">Isomerase</keyword>
<dbReference type="PROSITE" id="PS51167">
    <property type="entry name" value="CHORISMATE_MUT_1"/>
    <property type="match status" value="1"/>
</dbReference>
<evidence type="ECO:0000256" key="2">
    <source>
        <dbReference type="PROSITE-ProRule" id="PRU00514"/>
    </source>
</evidence>
<sequence length="121" mass="13929">MTRGIRGATTVEENTEKEILENTQKLIEEMTFKNNVKPEDISHIFISATEEINAVFPARALRNLEGWTYVPVMCMRELDVKNSLPSCIRVMMVVNTSIDQRDIQHVFHKDAVKLRPDLAEK</sequence>
<keyword evidence="2" id="KW-0057">Aromatic amino acid biosynthesis</keyword>
<evidence type="ECO:0000313" key="3">
    <source>
        <dbReference type="EMBL" id="MFC2948314.1"/>
    </source>
</evidence>
<dbReference type="RefSeq" id="WP_390305234.1">
    <property type="nucleotide sequence ID" value="NZ_JBHRRZ010000014.1"/>
</dbReference>
<name>A0ABV7A656_9BACI</name>
<dbReference type="Gene3D" id="3.30.1330.40">
    <property type="entry name" value="RutC-like"/>
    <property type="match status" value="1"/>
</dbReference>
<accession>A0ABV7A656</accession>